<organism evidence="9 10">
    <name type="scientific">Mucilaginibacter conchicola</name>
    <dbReference type="NCBI Taxonomy" id="2303333"/>
    <lineage>
        <taxon>Bacteria</taxon>
        <taxon>Pseudomonadati</taxon>
        <taxon>Bacteroidota</taxon>
        <taxon>Sphingobacteriia</taxon>
        <taxon>Sphingobacteriales</taxon>
        <taxon>Sphingobacteriaceae</taxon>
        <taxon>Mucilaginibacter</taxon>
    </lineage>
</organism>
<comment type="subcellular location">
    <subcellularLocation>
        <location evidence="1">Cell outer membrane</location>
        <topology evidence="1">Multi-pass membrane protein</topology>
    </subcellularLocation>
</comment>
<evidence type="ECO:0000256" key="4">
    <source>
        <dbReference type="ARBA" id="ARBA00022692"/>
    </source>
</evidence>
<keyword evidence="9" id="KW-0675">Receptor</keyword>
<evidence type="ECO:0000256" key="1">
    <source>
        <dbReference type="ARBA" id="ARBA00004571"/>
    </source>
</evidence>
<reference evidence="9 10" key="1">
    <citation type="submission" date="2018-08" db="EMBL/GenBank/DDBJ databases">
        <title>Mucilaginibacter sp. MYSH2.</title>
        <authorList>
            <person name="Seo T."/>
        </authorList>
    </citation>
    <scope>NUCLEOTIDE SEQUENCE [LARGE SCALE GENOMIC DNA]</scope>
    <source>
        <strain evidence="9 10">MYSH2</strain>
    </source>
</reference>
<dbReference type="AlphaFoldDB" id="A0A372NQI3"/>
<dbReference type="InterPro" id="IPR008969">
    <property type="entry name" value="CarboxyPept-like_regulatory"/>
</dbReference>
<keyword evidence="3" id="KW-1134">Transmembrane beta strand</keyword>
<dbReference type="OrthoDB" id="9768147at2"/>
<evidence type="ECO:0000256" key="5">
    <source>
        <dbReference type="ARBA" id="ARBA00023136"/>
    </source>
</evidence>
<keyword evidence="4" id="KW-0812">Transmembrane</keyword>
<evidence type="ECO:0000256" key="2">
    <source>
        <dbReference type="ARBA" id="ARBA00022448"/>
    </source>
</evidence>
<dbReference type="InterPro" id="IPR036942">
    <property type="entry name" value="Beta-barrel_TonB_sf"/>
</dbReference>
<dbReference type="Pfam" id="PF13620">
    <property type="entry name" value="CarboxypepD_reg"/>
    <property type="match status" value="1"/>
</dbReference>
<sequence length="1092" mass="121016">MKKFYLIIVTLFLAAAANAQITTATISGKVVDQRGQSMPGVTVSVLNNSTGTRYGSQTNADGRYTIPNINPGGPYTISATFVGSKKDERNDVTLSLGSATYNFQLADETTALKEVRVVAGASKTGASTRIGQNQIRNMPTINRSLQDLTRTTPQSNNNSFQGTNYRYNNVTLDGAINNDAIGFSPSLGGQNNASGQVGSSTRTSPISLDAIQDIQVLVAPYDIKIGNVLGGSINAVTRSGTNDVTGAIYGYGRGAFLVGPNNAAAAAGGDGSKLPSTFHDYQTGIRLGLPIIKNKLFFFTNEELARRQDPVVRGLDHNGAANILSQADGDKLTAAFKAFTNGIDPGTYRDTYIYSKSNKFFNRLDWNISDFNQLTIRNNTITSTATNLERDQQNFRFSGIDYTSHNNSTSTVAELKSRLSNTVNNSLVLGYSNVHDFRDPNSDPSLPQIEITGRKPGTTIFMGTDREAAIFDMHQKTAEFTDNLTWTKGRHNFTFGTHNEFYNITYNFVNAWNGRVAYNSIEDFVANNPSRVRTNFNYINNTRDYILNNPSAQFKVNLLSLYGQDEIQVTDNFKVTAALRVDYANVPNKQPLSDKTTNAPVDSHYGTTFNYTKPKDIKQNYLNNYEFNPRVSFNYDINGDQSVILRGGSGLFTGRVPFAWFGYAFYNNGKTYCAYDVKAAGSPGTNPVQTAPNGELNYVNKQVPAVNTSATGPTQVDLIDNNFKMPQVWRSSLALDYTTANQWRFTVEGIYTKVIHDLKFQQVNTVDQVTYYPYDTQHQQPIFINQKVNSSYTNAYLLSNTNQGYRYSVTAQVAKNTQFNPNNALNFTVAYTYGHSKDVTNGIRNSMESNWQLNQALNPNNPGLANSNFDIRNRIVSTLNFKHDWDAAQNMTANFSFFFSSQSGNPYTYGFYPNAIDGTGQQVSLAYIPKKGETVNFFSDIPATGTSPAQSAVQQAAAFDAFIDNSKYLSSRRGNFTQRNEAFTPWNNQLDFRFAQDFKIGSGKRKQVITFTYDIVNLTNLLNKKWGQYYFSANTYNSTSSVGLTPVKAGTPSFANAATTYPKYTFADPGLPYSVDLFASRWQMQFGLRYAF</sequence>
<dbReference type="SUPFAM" id="SSF49464">
    <property type="entry name" value="Carboxypeptidase regulatory domain-like"/>
    <property type="match status" value="1"/>
</dbReference>
<proteinExistence type="predicted"/>
<evidence type="ECO:0000256" key="6">
    <source>
        <dbReference type="ARBA" id="ARBA00023237"/>
    </source>
</evidence>
<dbReference type="Gene3D" id="2.40.170.20">
    <property type="entry name" value="TonB-dependent receptor, beta-barrel domain"/>
    <property type="match status" value="1"/>
</dbReference>
<evidence type="ECO:0000256" key="3">
    <source>
        <dbReference type="ARBA" id="ARBA00022452"/>
    </source>
</evidence>
<name>A0A372NQI3_9SPHI</name>
<dbReference type="RefSeq" id="WP_117392841.1">
    <property type="nucleotide sequence ID" value="NZ_QWDC01000003.1"/>
</dbReference>
<evidence type="ECO:0000256" key="7">
    <source>
        <dbReference type="SAM" id="SignalP"/>
    </source>
</evidence>
<feature type="signal peptide" evidence="7">
    <location>
        <begin position="1"/>
        <end position="19"/>
    </location>
</feature>
<dbReference type="SUPFAM" id="SSF56935">
    <property type="entry name" value="Porins"/>
    <property type="match status" value="1"/>
</dbReference>
<keyword evidence="5" id="KW-0472">Membrane</keyword>
<dbReference type="Proteomes" id="UP000264217">
    <property type="component" value="Unassembled WGS sequence"/>
</dbReference>
<accession>A0A372NQI3</accession>
<evidence type="ECO:0000313" key="9">
    <source>
        <dbReference type="EMBL" id="RFZ90635.1"/>
    </source>
</evidence>
<dbReference type="EMBL" id="QWDC01000003">
    <property type="protein sequence ID" value="RFZ90635.1"/>
    <property type="molecule type" value="Genomic_DNA"/>
</dbReference>
<evidence type="ECO:0000313" key="10">
    <source>
        <dbReference type="Proteomes" id="UP000264217"/>
    </source>
</evidence>
<dbReference type="Pfam" id="PF25183">
    <property type="entry name" value="OMP_b-brl_4"/>
    <property type="match status" value="2"/>
</dbReference>
<dbReference type="GO" id="GO:0015344">
    <property type="term" value="F:siderophore uptake transmembrane transporter activity"/>
    <property type="evidence" value="ECO:0007669"/>
    <property type="project" value="TreeGrafter"/>
</dbReference>
<dbReference type="InterPro" id="IPR057601">
    <property type="entry name" value="Oar-like_b-barrel"/>
</dbReference>
<dbReference type="GO" id="GO:0044718">
    <property type="term" value="P:siderophore transmembrane transport"/>
    <property type="evidence" value="ECO:0007669"/>
    <property type="project" value="TreeGrafter"/>
</dbReference>
<comment type="caution">
    <text evidence="9">The sequence shown here is derived from an EMBL/GenBank/DDBJ whole genome shotgun (WGS) entry which is preliminary data.</text>
</comment>
<keyword evidence="2" id="KW-0813">Transport</keyword>
<keyword evidence="6" id="KW-0998">Cell outer membrane</keyword>
<keyword evidence="10" id="KW-1185">Reference proteome</keyword>
<gene>
    <name evidence="9" type="ORF">D0C36_16865</name>
</gene>
<dbReference type="Gene3D" id="2.60.40.1120">
    <property type="entry name" value="Carboxypeptidase-like, regulatory domain"/>
    <property type="match status" value="1"/>
</dbReference>
<feature type="domain" description="TonB-dependent transporter Oar-like beta-barrel" evidence="8">
    <location>
        <begin position="236"/>
        <end position="309"/>
    </location>
</feature>
<keyword evidence="7" id="KW-0732">Signal</keyword>
<feature type="chain" id="PRO_5016637567" evidence="7">
    <location>
        <begin position="20"/>
        <end position="1092"/>
    </location>
</feature>
<dbReference type="PANTHER" id="PTHR30069">
    <property type="entry name" value="TONB-DEPENDENT OUTER MEMBRANE RECEPTOR"/>
    <property type="match status" value="1"/>
</dbReference>
<dbReference type="GO" id="GO:0009279">
    <property type="term" value="C:cell outer membrane"/>
    <property type="evidence" value="ECO:0007669"/>
    <property type="project" value="UniProtKB-SubCell"/>
</dbReference>
<dbReference type="PANTHER" id="PTHR30069:SF46">
    <property type="entry name" value="OAR PROTEIN"/>
    <property type="match status" value="1"/>
</dbReference>
<dbReference type="InterPro" id="IPR039426">
    <property type="entry name" value="TonB-dep_rcpt-like"/>
</dbReference>
<feature type="domain" description="TonB-dependent transporter Oar-like beta-barrel" evidence="8">
    <location>
        <begin position="335"/>
        <end position="1023"/>
    </location>
</feature>
<protein>
    <submittedName>
        <fullName evidence="9">TonB-dependent receptor</fullName>
    </submittedName>
</protein>
<evidence type="ECO:0000259" key="8">
    <source>
        <dbReference type="Pfam" id="PF25183"/>
    </source>
</evidence>